<dbReference type="InterPro" id="IPR036390">
    <property type="entry name" value="WH_DNA-bd_sf"/>
</dbReference>
<dbReference type="InterPro" id="IPR011991">
    <property type="entry name" value="ArsR-like_HTH"/>
</dbReference>
<keyword evidence="2 5" id="KW-0238">DNA-binding</keyword>
<evidence type="ECO:0000313" key="5">
    <source>
        <dbReference type="EMBL" id="SFU42034.1"/>
    </source>
</evidence>
<sequence length="109" mass="12395">MKMDRSLQQAMREAAEGVADVLHALSNDDRLLLMCQLSQGEASVGQLEEAVGIHQPTLSQQLGVMRRLNLVKTRREGKQIFYRIEDERILTLLHTLYTLYCPKPEITGD</sequence>
<dbReference type="PROSITE" id="PS50987">
    <property type="entry name" value="HTH_ARSR_2"/>
    <property type="match status" value="1"/>
</dbReference>
<dbReference type="PANTHER" id="PTHR43132">
    <property type="entry name" value="ARSENICAL RESISTANCE OPERON REPRESSOR ARSR-RELATED"/>
    <property type="match status" value="1"/>
</dbReference>
<dbReference type="InterPro" id="IPR051011">
    <property type="entry name" value="Metal_resp_trans_reg"/>
</dbReference>
<dbReference type="SUPFAM" id="SSF46785">
    <property type="entry name" value="Winged helix' DNA-binding domain"/>
    <property type="match status" value="1"/>
</dbReference>
<evidence type="ECO:0000256" key="3">
    <source>
        <dbReference type="ARBA" id="ARBA00023163"/>
    </source>
</evidence>
<dbReference type="GO" id="GO:0003677">
    <property type="term" value="F:DNA binding"/>
    <property type="evidence" value="ECO:0007669"/>
    <property type="project" value="UniProtKB-KW"/>
</dbReference>
<dbReference type="STRING" id="351659.SAMN05421784_10648"/>
<evidence type="ECO:0000313" key="6">
    <source>
        <dbReference type="Proteomes" id="UP000242496"/>
    </source>
</evidence>
<name>A0A1I7G0R3_9GAMM</name>
<dbReference type="PANTHER" id="PTHR43132:SF2">
    <property type="entry name" value="ARSENICAL RESISTANCE OPERON REPRESSOR ARSR-RELATED"/>
    <property type="match status" value="1"/>
</dbReference>
<gene>
    <name evidence="5" type="ORF">SAMN05421784_10648</name>
</gene>
<dbReference type="InterPro" id="IPR001845">
    <property type="entry name" value="HTH_ArsR_DNA-bd_dom"/>
</dbReference>
<dbReference type="PRINTS" id="PR00778">
    <property type="entry name" value="HTHARSR"/>
</dbReference>
<evidence type="ECO:0000256" key="2">
    <source>
        <dbReference type="ARBA" id="ARBA00023125"/>
    </source>
</evidence>
<evidence type="ECO:0000259" key="4">
    <source>
        <dbReference type="PROSITE" id="PS50987"/>
    </source>
</evidence>
<dbReference type="Pfam" id="PF01022">
    <property type="entry name" value="HTH_5"/>
    <property type="match status" value="1"/>
</dbReference>
<keyword evidence="3" id="KW-0804">Transcription</keyword>
<dbReference type="AlphaFoldDB" id="A0A1I7G0R3"/>
<dbReference type="EMBL" id="FPBJ01000006">
    <property type="protein sequence ID" value="SFU42034.1"/>
    <property type="molecule type" value="Genomic_DNA"/>
</dbReference>
<proteinExistence type="predicted"/>
<feature type="domain" description="HTH arsR-type" evidence="4">
    <location>
        <begin position="10"/>
        <end position="104"/>
    </location>
</feature>
<protein>
    <submittedName>
        <fullName evidence="5">DNA-binding transcriptional regulator, ArsR family</fullName>
    </submittedName>
</protein>
<dbReference type="NCBIfam" id="NF033788">
    <property type="entry name" value="HTH_metalloreg"/>
    <property type="match status" value="1"/>
</dbReference>
<organism evidence="5 6">
    <name type="scientific">Xenorhabdus koppenhoeferi</name>
    <dbReference type="NCBI Taxonomy" id="351659"/>
    <lineage>
        <taxon>Bacteria</taxon>
        <taxon>Pseudomonadati</taxon>
        <taxon>Pseudomonadota</taxon>
        <taxon>Gammaproteobacteria</taxon>
        <taxon>Enterobacterales</taxon>
        <taxon>Morganellaceae</taxon>
        <taxon>Xenorhabdus</taxon>
    </lineage>
</organism>
<dbReference type="Proteomes" id="UP000242496">
    <property type="component" value="Unassembled WGS sequence"/>
</dbReference>
<dbReference type="Gene3D" id="1.10.10.10">
    <property type="entry name" value="Winged helix-like DNA-binding domain superfamily/Winged helix DNA-binding domain"/>
    <property type="match status" value="1"/>
</dbReference>
<keyword evidence="6" id="KW-1185">Reference proteome</keyword>
<keyword evidence="1" id="KW-0805">Transcription regulation</keyword>
<dbReference type="InterPro" id="IPR036388">
    <property type="entry name" value="WH-like_DNA-bd_sf"/>
</dbReference>
<dbReference type="SMART" id="SM00418">
    <property type="entry name" value="HTH_ARSR"/>
    <property type="match status" value="1"/>
</dbReference>
<accession>A0A1I7G0R3</accession>
<evidence type="ECO:0000256" key="1">
    <source>
        <dbReference type="ARBA" id="ARBA00023015"/>
    </source>
</evidence>
<reference evidence="6" key="1">
    <citation type="submission" date="2016-10" db="EMBL/GenBank/DDBJ databases">
        <authorList>
            <person name="Varghese N."/>
            <person name="Submissions S."/>
        </authorList>
    </citation>
    <scope>NUCLEOTIDE SEQUENCE [LARGE SCALE GENOMIC DNA]</scope>
    <source>
        <strain evidence="6">DSM 18168</strain>
    </source>
</reference>
<dbReference type="CDD" id="cd00090">
    <property type="entry name" value="HTH_ARSR"/>
    <property type="match status" value="1"/>
</dbReference>
<dbReference type="GO" id="GO:0003700">
    <property type="term" value="F:DNA-binding transcription factor activity"/>
    <property type="evidence" value="ECO:0007669"/>
    <property type="project" value="InterPro"/>
</dbReference>